<sequence length="111" mass="12980">MYHFRHPYSYREHPIFPQVQTHQFETSAKTCQVVMKDLDTLLQNIEHNQGFAYKIKDAAQKSNTSQIKTYINELGISTVPEVKYNPDGIQFIFTAKRTQIETCKLTLSIPW</sequence>
<proteinExistence type="predicted"/>
<evidence type="ECO:0000313" key="1">
    <source>
        <dbReference type="EMBL" id="QDP40964.1"/>
    </source>
</evidence>
<dbReference type="Proteomes" id="UP000315215">
    <property type="component" value="Chromosome"/>
</dbReference>
<keyword evidence="2" id="KW-1185">Reference proteome</keyword>
<dbReference type="KEGG" id="aqt:FN924_12660"/>
<evidence type="ECO:0000313" key="2">
    <source>
        <dbReference type="Proteomes" id="UP000315215"/>
    </source>
</evidence>
<accession>A0A516KHU9</accession>
<dbReference type="RefSeq" id="WP_143895035.1">
    <property type="nucleotide sequence ID" value="NZ_CP041666.1"/>
</dbReference>
<dbReference type="EMBL" id="CP041666">
    <property type="protein sequence ID" value="QDP40964.1"/>
    <property type="molecule type" value="Genomic_DNA"/>
</dbReference>
<reference evidence="1 2" key="1">
    <citation type="submission" date="2019-07" db="EMBL/GenBank/DDBJ databases">
        <authorList>
            <person name="Li J."/>
        </authorList>
    </citation>
    <scope>NUCLEOTIDE SEQUENCE [LARGE SCALE GENOMIC DNA]</scope>
    <source>
        <strain evidence="1 2">TKL69</strain>
    </source>
</reference>
<dbReference type="OrthoDB" id="2615349at2"/>
<name>A0A516KHU9_9BACI</name>
<dbReference type="AlphaFoldDB" id="A0A516KHU9"/>
<protein>
    <submittedName>
        <fullName evidence="1">Uncharacterized protein</fullName>
    </submittedName>
</protein>
<organism evidence="1 2">
    <name type="scientific">Radiobacillus deserti</name>
    <dbReference type="NCBI Taxonomy" id="2594883"/>
    <lineage>
        <taxon>Bacteria</taxon>
        <taxon>Bacillati</taxon>
        <taxon>Bacillota</taxon>
        <taxon>Bacilli</taxon>
        <taxon>Bacillales</taxon>
        <taxon>Bacillaceae</taxon>
        <taxon>Radiobacillus</taxon>
    </lineage>
</organism>
<dbReference type="Pfam" id="PF26344">
    <property type="entry name" value="YuzC"/>
    <property type="match status" value="1"/>
</dbReference>
<gene>
    <name evidence="1" type="ORF">FN924_12660</name>
</gene>
<dbReference type="InterPro" id="IPR058870">
    <property type="entry name" value="YuzC"/>
</dbReference>